<keyword evidence="5 7" id="KW-1133">Transmembrane helix</keyword>
<evidence type="ECO:0000256" key="2">
    <source>
        <dbReference type="ARBA" id="ARBA00006156"/>
    </source>
</evidence>
<keyword evidence="8" id="KW-0969">Cilium</keyword>
<dbReference type="GO" id="GO:0005886">
    <property type="term" value="C:plasma membrane"/>
    <property type="evidence" value="ECO:0007669"/>
    <property type="project" value="UniProtKB-SubCell"/>
</dbReference>
<dbReference type="InterPro" id="IPR006305">
    <property type="entry name" value="FliQ"/>
</dbReference>
<accession>A0A4R2M9Z8</accession>
<comment type="similarity">
    <text evidence="2 7">Belongs to the FliQ/MopD/SpaQ family.</text>
</comment>
<dbReference type="GO" id="GO:0009306">
    <property type="term" value="P:protein secretion"/>
    <property type="evidence" value="ECO:0007669"/>
    <property type="project" value="InterPro"/>
</dbReference>
<keyword evidence="8" id="KW-0966">Cell projection</keyword>
<dbReference type="InterPro" id="IPR002191">
    <property type="entry name" value="Bac_export_3"/>
</dbReference>
<protein>
    <recommendedName>
        <fullName evidence="7">Flagellar biosynthetic protein FliQ</fullName>
    </recommendedName>
</protein>
<evidence type="ECO:0000256" key="5">
    <source>
        <dbReference type="ARBA" id="ARBA00022989"/>
    </source>
</evidence>
<evidence type="ECO:0000256" key="6">
    <source>
        <dbReference type="ARBA" id="ARBA00023136"/>
    </source>
</evidence>
<dbReference type="RefSeq" id="WP_132646129.1">
    <property type="nucleotide sequence ID" value="NZ_CP181386.1"/>
</dbReference>
<proteinExistence type="inferred from homology"/>
<evidence type="ECO:0000256" key="1">
    <source>
        <dbReference type="ARBA" id="ARBA00004651"/>
    </source>
</evidence>
<keyword evidence="8" id="KW-0282">Flagellum</keyword>
<keyword evidence="3 7" id="KW-1003">Cell membrane</keyword>
<gene>
    <name evidence="7" type="primary">fliQ</name>
    <name evidence="8" type="ORF">EV684_104224</name>
</gene>
<evidence type="ECO:0000256" key="4">
    <source>
        <dbReference type="ARBA" id="ARBA00022692"/>
    </source>
</evidence>
<name>A0A4R2M9Z8_RUBGE</name>
<dbReference type="NCBIfam" id="TIGR01402">
    <property type="entry name" value="fliQ"/>
    <property type="match status" value="1"/>
</dbReference>
<dbReference type="AlphaFoldDB" id="A0A4R2M9Z8"/>
<evidence type="ECO:0000313" key="8">
    <source>
        <dbReference type="EMBL" id="TCP03502.1"/>
    </source>
</evidence>
<dbReference type="Pfam" id="PF01313">
    <property type="entry name" value="Bac_export_3"/>
    <property type="match status" value="1"/>
</dbReference>
<dbReference type="GO" id="GO:0009425">
    <property type="term" value="C:bacterial-type flagellum basal body"/>
    <property type="evidence" value="ECO:0007669"/>
    <property type="project" value="UniProtKB-SubCell"/>
</dbReference>
<dbReference type="EMBL" id="SLXD01000004">
    <property type="protein sequence ID" value="TCP03502.1"/>
    <property type="molecule type" value="Genomic_DNA"/>
</dbReference>
<sequence length="90" mass="9528">MMTPEIAADLVSEALGLVTRMVAVLVVPGLLVGLLVALFQAATQINEQTLSFLPRLLATLLVVALAGRWLVGSMMDFCISVFQRAATLVG</sequence>
<dbReference type="PANTHER" id="PTHR34040">
    <property type="entry name" value="FLAGELLAR BIOSYNTHETIC PROTEIN FLIQ"/>
    <property type="match status" value="1"/>
</dbReference>
<keyword evidence="6 7" id="KW-0472">Membrane</keyword>
<evidence type="ECO:0000313" key="9">
    <source>
        <dbReference type="Proteomes" id="UP000295106"/>
    </source>
</evidence>
<evidence type="ECO:0000256" key="7">
    <source>
        <dbReference type="RuleBase" id="RU364090"/>
    </source>
</evidence>
<comment type="subcellular location">
    <subcellularLocation>
        <location evidence="1 7">Cell membrane</location>
        <topology evidence="1">Multi-pass membrane protein</topology>
    </subcellularLocation>
    <subcellularLocation>
        <location evidence="7">Bacterial flagellum basal body</location>
    </subcellularLocation>
</comment>
<keyword evidence="7" id="KW-0975">Bacterial flagellum</keyword>
<dbReference type="PIRSF" id="PIRSF004669">
    <property type="entry name" value="FliQ"/>
    <property type="match status" value="1"/>
</dbReference>
<organism evidence="8 9">
    <name type="scientific">Rubrivivax gelatinosus</name>
    <name type="common">Rhodocyclus gelatinosus</name>
    <name type="synonym">Rhodopseudomonas gelatinosa</name>
    <dbReference type="NCBI Taxonomy" id="28068"/>
    <lineage>
        <taxon>Bacteria</taxon>
        <taxon>Pseudomonadati</taxon>
        <taxon>Pseudomonadota</taxon>
        <taxon>Betaproteobacteria</taxon>
        <taxon>Burkholderiales</taxon>
        <taxon>Sphaerotilaceae</taxon>
        <taxon>Rubrivivax</taxon>
    </lineage>
</organism>
<reference evidence="8 9" key="1">
    <citation type="submission" date="2019-03" db="EMBL/GenBank/DDBJ databases">
        <title>Genomic Encyclopedia of Type Strains, Phase IV (KMG-IV): sequencing the most valuable type-strain genomes for metagenomic binning, comparative biology and taxonomic classification.</title>
        <authorList>
            <person name="Goeker M."/>
        </authorList>
    </citation>
    <scope>NUCLEOTIDE SEQUENCE [LARGE SCALE GENOMIC DNA]</scope>
    <source>
        <strain evidence="8 9">DSM 1709</strain>
    </source>
</reference>
<comment type="function">
    <text evidence="7">Role in flagellar biosynthesis.</text>
</comment>
<dbReference type="GeneID" id="99685623"/>
<dbReference type="PANTHER" id="PTHR34040:SF8">
    <property type="entry name" value="FLAGELLAR BIOSYNTHETIC PROTEIN FLIQ"/>
    <property type="match status" value="1"/>
</dbReference>
<dbReference type="GO" id="GO:0044780">
    <property type="term" value="P:bacterial-type flagellum assembly"/>
    <property type="evidence" value="ECO:0007669"/>
    <property type="project" value="InterPro"/>
</dbReference>
<dbReference type="PRINTS" id="PR00952">
    <property type="entry name" value="TYPE3IMQPROT"/>
</dbReference>
<evidence type="ECO:0000256" key="3">
    <source>
        <dbReference type="ARBA" id="ARBA00022475"/>
    </source>
</evidence>
<dbReference type="Proteomes" id="UP000295106">
    <property type="component" value="Unassembled WGS sequence"/>
</dbReference>
<feature type="transmembrane region" description="Helical" evidence="7">
    <location>
        <begin position="52"/>
        <end position="71"/>
    </location>
</feature>
<comment type="caution">
    <text evidence="8">The sequence shown here is derived from an EMBL/GenBank/DDBJ whole genome shotgun (WGS) entry which is preliminary data.</text>
</comment>
<keyword evidence="4 7" id="KW-0812">Transmembrane</keyword>
<feature type="transmembrane region" description="Helical" evidence="7">
    <location>
        <begin position="20"/>
        <end position="40"/>
    </location>
</feature>